<evidence type="ECO:0000256" key="3">
    <source>
        <dbReference type="ARBA" id="ARBA00022741"/>
    </source>
</evidence>
<evidence type="ECO:0000259" key="13">
    <source>
        <dbReference type="PROSITE" id="PS50893"/>
    </source>
</evidence>
<dbReference type="Pfam" id="PF00005">
    <property type="entry name" value="ABC_tran"/>
    <property type="match status" value="2"/>
</dbReference>
<dbReference type="GO" id="GO:0043022">
    <property type="term" value="F:ribosome binding"/>
    <property type="evidence" value="ECO:0007669"/>
    <property type="project" value="UniProtKB-UniRule"/>
</dbReference>
<evidence type="ECO:0000256" key="6">
    <source>
        <dbReference type="ARBA" id="ARBA00022840"/>
    </source>
</evidence>
<dbReference type="Pfam" id="PF12848">
    <property type="entry name" value="ABC_tran_Xtn"/>
    <property type="match status" value="1"/>
</dbReference>
<keyword evidence="7 11" id="KW-0238">DNA-binding</keyword>
<dbReference type="EMBL" id="CP072110">
    <property type="protein sequence ID" value="QTH64189.1"/>
    <property type="molecule type" value="Genomic_DNA"/>
</dbReference>
<dbReference type="InterPro" id="IPR032781">
    <property type="entry name" value="ABC_tran_Xtn"/>
</dbReference>
<evidence type="ECO:0000313" key="14">
    <source>
        <dbReference type="EMBL" id="QTH64189.1"/>
    </source>
</evidence>
<feature type="region of interest" description="Disordered" evidence="12">
    <location>
        <begin position="535"/>
        <end position="571"/>
    </location>
</feature>
<dbReference type="InterPro" id="IPR003439">
    <property type="entry name" value="ABC_transporter-like_ATP-bd"/>
</dbReference>
<dbReference type="PANTHER" id="PTHR42855">
    <property type="entry name" value="ABC TRANSPORTER ATP-BINDING SUBUNIT"/>
    <property type="match status" value="1"/>
</dbReference>
<dbReference type="GO" id="GO:0003677">
    <property type="term" value="F:DNA binding"/>
    <property type="evidence" value="ECO:0007669"/>
    <property type="project" value="UniProtKB-UniRule"/>
</dbReference>
<feature type="binding site" evidence="11">
    <location>
        <begin position="36"/>
        <end position="43"/>
    </location>
    <ligand>
        <name>ATP</name>
        <dbReference type="ChEBI" id="CHEBI:30616"/>
        <label>1</label>
    </ligand>
</feature>
<keyword evidence="6 11" id="KW-0067">ATP-binding</keyword>
<keyword evidence="2 11" id="KW-0677">Repeat</keyword>
<dbReference type="InterPro" id="IPR003593">
    <property type="entry name" value="AAA+_ATPase"/>
</dbReference>
<dbReference type="Proteomes" id="UP000682739">
    <property type="component" value="Chromosome"/>
</dbReference>
<evidence type="ECO:0000256" key="10">
    <source>
        <dbReference type="ARBA" id="ARBA00061478"/>
    </source>
</evidence>
<dbReference type="FunFam" id="3.40.50.300:FF:000309">
    <property type="entry name" value="ABC transporter ATP-binding protein"/>
    <property type="match status" value="1"/>
</dbReference>
<comment type="subcellular location">
    <subcellularLocation>
        <location evidence="11">Cytoplasm</location>
    </subcellularLocation>
    <text evidence="11">Associates with ribosomes.</text>
</comment>
<accession>A0A975DC22</accession>
<dbReference type="PROSITE" id="PS00211">
    <property type="entry name" value="ABC_TRANSPORTER_1"/>
    <property type="match status" value="2"/>
</dbReference>
<evidence type="ECO:0000256" key="8">
    <source>
        <dbReference type="ARBA" id="ARBA00023204"/>
    </source>
</evidence>
<dbReference type="NCBIfam" id="NF008358">
    <property type="entry name" value="PRK11147.1"/>
    <property type="match status" value="1"/>
</dbReference>
<dbReference type="InterPro" id="IPR037118">
    <property type="entry name" value="Val-tRNA_synth_C_sf"/>
</dbReference>
<reference evidence="14" key="1">
    <citation type="submission" date="2021-03" db="EMBL/GenBank/DDBJ databases">
        <title>Description of Psychrosphaera ytuae sp. nov. isolated from deep sea sediment of South China Sea.</title>
        <authorList>
            <person name="Zhang J."/>
            <person name="Xu X.-D."/>
        </authorList>
    </citation>
    <scope>NUCLEOTIDE SEQUENCE</scope>
    <source>
        <strain evidence="14">MTZ26</strain>
    </source>
</reference>
<keyword evidence="4 11" id="KW-0227">DNA damage</keyword>
<evidence type="ECO:0000313" key="15">
    <source>
        <dbReference type="Proteomes" id="UP000682739"/>
    </source>
</evidence>
<feature type="coiled-coil region" evidence="11">
    <location>
        <begin position="573"/>
        <end position="634"/>
    </location>
</feature>
<dbReference type="InterPro" id="IPR027417">
    <property type="entry name" value="P-loop_NTPase"/>
</dbReference>
<dbReference type="InterPro" id="IPR032524">
    <property type="entry name" value="ABC_tran_C"/>
</dbReference>
<keyword evidence="8 11" id="KW-0234">DNA repair</keyword>
<dbReference type="GO" id="GO:0005737">
    <property type="term" value="C:cytoplasm"/>
    <property type="evidence" value="ECO:0007669"/>
    <property type="project" value="UniProtKB-SubCell"/>
</dbReference>
<feature type="domain" description="ABC transporter" evidence="13">
    <location>
        <begin position="4"/>
        <end position="251"/>
    </location>
</feature>
<dbReference type="PROSITE" id="PS50893">
    <property type="entry name" value="ABC_TRANSPORTER_2"/>
    <property type="match status" value="2"/>
</dbReference>
<dbReference type="InterPro" id="IPR051309">
    <property type="entry name" value="ABCF_ATPase"/>
</dbReference>
<keyword evidence="5 11" id="KW-0378">Hydrolase</keyword>
<dbReference type="SUPFAM" id="SSF52540">
    <property type="entry name" value="P-loop containing nucleoside triphosphate hydrolases"/>
    <property type="match status" value="2"/>
</dbReference>
<organism evidence="14 15">
    <name type="scientific">Psychrosphaera ytuae</name>
    <dbReference type="NCBI Taxonomy" id="2820710"/>
    <lineage>
        <taxon>Bacteria</taxon>
        <taxon>Pseudomonadati</taxon>
        <taxon>Pseudomonadota</taxon>
        <taxon>Gammaproteobacteria</taxon>
        <taxon>Alteromonadales</taxon>
        <taxon>Pseudoalteromonadaceae</taxon>
        <taxon>Psychrosphaera</taxon>
    </lineage>
</organism>
<evidence type="ECO:0000256" key="4">
    <source>
        <dbReference type="ARBA" id="ARBA00022763"/>
    </source>
</evidence>
<comment type="catalytic activity">
    <reaction evidence="9 11">
        <text>ATP + H2O = ADP + phosphate + H(+)</text>
        <dbReference type="Rhea" id="RHEA:13065"/>
        <dbReference type="ChEBI" id="CHEBI:15377"/>
        <dbReference type="ChEBI" id="CHEBI:15378"/>
        <dbReference type="ChEBI" id="CHEBI:30616"/>
        <dbReference type="ChEBI" id="CHEBI:43474"/>
        <dbReference type="ChEBI" id="CHEBI:456216"/>
    </reaction>
</comment>
<dbReference type="GO" id="GO:0006281">
    <property type="term" value="P:DNA repair"/>
    <property type="evidence" value="ECO:0007669"/>
    <property type="project" value="UniProtKB-KW"/>
</dbReference>
<feature type="domain" description="ABC transporter" evidence="13">
    <location>
        <begin position="318"/>
        <end position="553"/>
    </location>
</feature>
<dbReference type="AlphaFoldDB" id="A0A975DC22"/>
<dbReference type="RefSeq" id="WP_208832244.1">
    <property type="nucleotide sequence ID" value="NZ_CP072110.1"/>
</dbReference>
<keyword evidence="1 11" id="KW-0963">Cytoplasm</keyword>
<gene>
    <name evidence="11" type="primary">uup</name>
    <name evidence="14" type="ORF">J1N51_01510</name>
</gene>
<name>A0A975DC22_9GAMM</name>
<comment type="function">
    <text evidence="11">Probably plays a role in ribosome assembly or function. May be involved in resolution of branched DNA intermediates that result from template switching in postreplication gaps. Binds DNA and has ATPase activity.</text>
</comment>
<evidence type="ECO:0000256" key="2">
    <source>
        <dbReference type="ARBA" id="ARBA00022737"/>
    </source>
</evidence>
<dbReference type="FunFam" id="3.40.50.300:FF:000011">
    <property type="entry name" value="Putative ABC transporter ATP-binding component"/>
    <property type="match status" value="1"/>
</dbReference>
<evidence type="ECO:0000256" key="5">
    <source>
        <dbReference type="ARBA" id="ARBA00022801"/>
    </source>
</evidence>
<dbReference type="GO" id="GO:0005524">
    <property type="term" value="F:ATP binding"/>
    <property type="evidence" value="ECO:0007669"/>
    <property type="project" value="UniProtKB-UniRule"/>
</dbReference>
<dbReference type="SMART" id="SM00382">
    <property type="entry name" value="AAA"/>
    <property type="match status" value="2"/>
</dbReference>
<keyword evidence="3 11" id="KW-0547">Nucleotide-binding</keyword>
<evidence type="ECO:0000256" key="7">
    <source>
        <dbReference type="ARBA" id="ARBA00023125"/>
    </source>
</evidence>
<dbReference type="HAMAP" id="MF_00848">
    <property type="entry name" value="Uup"/>
    <property type="match status" value="1"/>
</dbReference>
<dbReference type="CDD" id="cd03221">
    <property type="entry name" value="ABCF_EF-3"/>
    <property type="match status" value="2"/>
</dbReference>
<protein>
    <recommendedName>
        <fullName evidence="11">ATP-binding protein Uup</fullName>
        <ecNumber evidence="11">3.6.1.-</ecNumber>
    </recommendedName>
</protein>
<dbReference type="Gene3D" id="3.40.50.300">
    <property type="entry name" value="P-loop containing nucleotide triphosphate hydrolases"/>
    <property type="match status" value="2"/>
</dbReference>
<comment type="similarity">
    <text evidence="10 11">Belongs to the ABC transporter superfamily. ABCF family. Uup subfamily.</text>
</comment>
<dbReference type="PANTHER" id="PTHR42855:SF1">
    <property type="entry name" value="ABC TRANSPORTER DOMAIN-CONTAINING PROTEIN"/>
    <property type="match status" value="1"/>
</dbReference>
<sequence>MELVRLSDAQLAFGTAPILNKVNVQINEGERVCIVGRNGAGKSSLLKVISGDLGLDDGKIQFVNEVTVARLEQDPPRGQQGTVYDFVSAGVSHVIELVTEFNDLSMKVAESPNLMSRMEKVQIQIDQLDGWSVDSRISQTLTRLGLTPEQEVAKLSGGWLRKVALAKALVQQPNILLLDEPTNHLDIDAIAWLESFLVEFKGAIVFISHDRAFIRAISTRILDLDRGDLTSFDGTYDYYLTEKQRLLEVEEQQNALFDKKLAQEEVWIRQGIKARRTRNEGRVRALKELRKTRKQRIDAPGTANMTVQQGEKSAKKVFETKDISYSIPGRTLIRDFSSLVMRGDCVALVGPNGVGKSTLIKLLLGDLQPDEGIVHIGENLQVAYFDQHRLALDLEKSVQDNVADGKQEISFNGSTRHVLGYLQDFLFPPVRSRTPVKALSGGEKNRLLLAKLFVKPSNLLILDEPTNDLDVETLELLEELVSSYQGTVILVSHDREFIDNTATSIWAFEGNGLINKVVGGYQDYVAYLGRVEGNKPSKDEVKKADPKPKSAEAKDSKPNSSKKKLSYKESRELESLPKLIETLELELETAQELVNDPEFFKQDPEETKKALNQLAEIESKLDIAFERWTELEEKQKN</sequence>
<evidence type="ECO:0000256" key="1">
    <source>
        <dbReference type="ARBA" id="ARBA00022490"/>
    </source>
</evidence>
<dbReference type="InterPro" id="IPR043686">
    <property type="entry name" value="Uup"/>
</dbReference>
<feature type="compositionally biased region" description="Basic and acidic residues" evidence="12">
    <location>
        <begin position="535"/>
        <end position="557"/>
    </location>
</feature>
<dbReference type="KEGG" id="psym:J1N51_01510"/>
<dbReference type="EC" id="3.6.1.-" evidence="11"/>
<evidence type="ECO:0000256" key="12">
    <source>
        <dbReference type="SAM" id="MobiDB-lite"/>
    </source>
</evidence>
<dbReference type="Gene3D" id="1.10.287.380">
    <property type="entry name" value="Valyl-tRNA synthetase, C-terminal domain"/>
    <property type="match status" value="1"/>
</dbReference>
<feature type="binding site" evidence="11">
    <location>
        <begin position="350"/>
        <end position="357"/>
    </location>
    <ligand>
        <name>ATP</name>
        <dbReference type="ChEBI" id="CHEBI:30616"/>
        <label>2</label>
    </ligand>
</feature>
<evidence type="ECO:0000256" key="9">
    <source>
        <dbReference type="ARBA" id="ARBA00049360"/>
    </source>
</evidence>
<dbReference type="GO" id="GO:0016887">
    <property type="term" value="F:ATP hydrolysis activity"/>
    <property type="evidence" value="ECO:0007669"/>
    <property type="project" value="UniProtKB-UniRule"/>
</dbReference>
<dbReference type="InterPro" id="IPR017871">
    <property type="entry name" value="ABC_transporter-like_CS"/>
</dbReference>
<keyword evidence="11" id="KW-0175">Coiled coil</keyword>
<proteinExistence type="inferred from homology"/>
<dbReference type="Pfam" id="PF16326">
    <property type="entry name" value="ABC_tran_CTD"/>
    <property type="match status" value="1"/>
</dbReference>
<evidence type="ECO:0000256" key="11">
    <source>
        <dbReference type="HAMAP-Rule" id="MF_00848"/>
    </source>
</evidence>
<keyword evidence="15" id="KW-1185">Reference proteome</keyword>